<dbReference type="AlphaFoldDB" id="A0A1X1CSA8"/>
<dbReference type="InterPro" id="IPR003458">
    <property type="entry name" value="Phage_T4_Gp38_tail_assem"/>
</dbReference>
<dbReference type="STRING" id="1076551.HA48_21485"/>
<evidence type="ECO:0000313" key="2">
    <source>
        <dbReference type="Proteomes" id="UP000193104"/>
    </source>
</evidence>
<gene>
    <name evidence="1" type="ORF">HA48_21485</name>
</gene>
<accession>A0A1X1CSA8</accession>
<organism evidence="1 2">
    <name type="scientific">Pantoea wallisii</name>
    <dbReference type="NCBI Taxonomy" id="1076551"/>
    <lineage>
        <taxon>Bacteria</taxon>
        <taxon>Pseudomonadati</taxon>
        <taxon>Pseudomonadota</taxon>
        <taxon>Gammaproteobacteria</taxon>
        <taxon>Enterobacterales</taxon>
        <taxon>Erwiniaceae</taxon>
        <taxon>Pantoea</taxon>
    </lineage>
</organism>
<sequence length="196" mass="21903">MSVAKLNSELIAIQAGEVTIYNFDSETIEYLSSSIEYLAVGVGLPANACIDAPPVKKSGYAICRTPDLSAWEYITDHRDAYVYDIKTRERITISQLGEYPVETTPLAPETPWDVWDGGAWVKDVKAEKEALINQAEQQKISLMNQVNSDILPLQDAVDLGIASEDESKALQSLKKYRVLLNRVNPYLAPDIDWPKR</sequence>
<evidence type="ECO:0000313" key="1">
    <source>
        <dbReference type="EMBL" id="ORM67312.1"/>
    </source>
</evidence>
<name>A0A1X1CSA8_9GAMM</name>
<dbReference type="PANTHER" id="PTHR34413:SF2">
    <property type="entry name" value="PROPHAGE TAIL FIBER ASSEMBLY PROTEIN HOMOLOG TFAE-RELATED"/>
    <property type="match status" value="1"/>
</dbReference>
<dbReference type="InterPro" id="IPR051220">
    <property type="entry name" value="TFA_Chaperone"/>
</dbReference>
<evidence type="ECO:0008006" key="3">
    <source>
        <dbReference type="Google" id="ProtNLM"/>
    </source>
</evidence>
<dbReference type="Pfam" id="PF02413">
    <property type="entry name" value="Caudo_TAP"/>
    <property type="match status" value="1"/>
</dbReference>
<proteinExistence type="predicted"/>
<dbReference type="EMBL" id="MLFS01000126">
    <property type="protein sequence ID" value="ORM67312.1"/>
    <property type="molecule type" value="Genomic_DNA"/>
</dbReference>
<protein>
    <recommendedName>
        <fullName evidence="3">Phage tail protein</fullName>
    </recommendedName>
</protein>
<reference evidence="1 2" key="1">
    <citation type="journal article" date="2017" name="Antonie Van Leeuwenhoek">
        <title>Phylogenomic resolution of the bacterial genus Pantoea and its relationship with Erwinia and Tatumella.</title>
        <authorList>
            <person name="Palmer M."/>
            <person name="Steenkamp E.T."/>
            <person name="Coetzee M.P."/>
            <person name="Chan W.Y."/>
            <person name="van Zyl E."/>
            <person name="De Maayer P."/>
            <person name="Coutinho T.A."/>
            <person name="Blom J."/>
            <person name="Smits T.H."/>
            <person name="Duffy B."/>
            <person name="Venter S.N."/>
        </authorList>
    </citation>
    <scope>NUCLEOTIDE SEQUENCE [LARGE SCALE GENOMIC DNA]</scope>
    <source>
        <strain evidence="1 2">LMG 26277</strain>
    </source>
</reference>
<dbReference type="OrthoDB" id="8596093at2"/>
<dbReference type="PANTHER" id="PTHR34413">
    <property type="entry name" value="PROPHAGE TAIL FIBER ASSEMBLY PROTEIN HOMOLOG TFAE-RELATED-RELATED"/>
    <property type="match status" value="1"/>
</dbReference>
<dbReference type="Proteomes" id="UP000193104">
    <property type="component" value="Unassembled WGS sequence"/>
</dbReference>
<comment type="caution">
    <text evidence="1">The sequence shown here is derived from an EMBL/GenBank/DDBJ whole genome shotgun (WGS) entry which is preliminary data.</text>
</comment>
<keyword evidence="2" id="KW-1185">Reference proteome</keyword>